<feature type="binding site" evidence="14">
    <location>
        <position position="387"/>
    </location>
    <ligand>
        <name>Zn(2+)</name>
        <dbReference type="ChEBI" id="CHEBI:29105"/>
        <label>1</label>
    </ligand>
</feature>
<feature type="domain" description="PHD-type" evidence="19">
    <location>
        <begin position="357"/>
        <end position="406"/>
    </location>
</feature>
<evidence type="ECO:0000256" key="1">
    <source>
        <dbReference type="ARBA" id="ARBA00004123"/>
    </source>
</evidence>
<dbReference type="GO" id="GO:0008270">
    <property type="term" value="F:zinc ion binding"/>
    <property type="evidence" value="ECO:0007669"/>
    <property type="project" value="UniProtKB-KW"/>
</dbReference>
<evidence type="ECO:0000259" key="19">
    <source>
        <dbReference type="PROSITE" id="PS50016"/>
    </source>
</evidence>
<dbReference type="EMBL" id="ML977142">
    <property type="protein sequence ID" value="KAF1990221.1"/>
    <property type="molecule type" value="Genomic_DNA"/>
</dbReference>
<dbReference type="GO" id="GO:0005634">
    <property type="term" value="C:nucleus"/>
    <property type="evidence" value="ECO:0007669"/>
    <property type="project" value="UniProtKB-SubCell"/>
</dbReference>
<dbReference type="InterPro" id="IPR013083">
    <property type="entry name" value="Znf_RING/FYVE/PHD"/>
</dbReference>
<keyword evidence="3 14" id="KW-0479">Metal-binding</keyword>
<dbReference type="SMART" id="SM00249">
    <property type="entry name" value="PHD"/>
    <property type="match status" value="1"/>
</dbReference>
<dbReference type="InterPro" id="IPR028651">
    <property type="entry name" value="ING_fam"/>
</dbReference>
<evidence type="ECO:0000256" key="10">
    <source>
        <dbReference type="ARBA" id="ARBA00023254"/>
    </source>
</evidence>
<keyword evidence="5 15" id="KW-0863">Zinc-finger</keyword>
<dbReference type="InterPro" id="IPR011011">
    <property type="entry name" value="Znf_FYVE_PHD"/>
</dbReference>
<dbReference type="Proteomes" id="UP000800041">
    <property type="component" value="Unassembled WGS sequence"/>
</dbReference>
<feature type="binding site" evidence="14">
    <location>
        <position position="360"/>
    </location>
    <ligand>
        <name>Zn(2+)</name>
        <dbReference type="ChEBI" id="CHEBI:29105"/>
        <label>1</label>
    </ligand>
</feature>
<keyword evidence="9 16" id="KW-0539">Nucleus</keyword>
<feature type="region of interest" description="Disordered" evidence="18">
    <location>
        <begin position="203"/>
        <end position="351"/>
    </location>
</feature>
<dbReference type="GO" id="GO:0006281">
    <property type="term" value="P:DNA repair"/>
    <property type="evidence" value="ECO:0007669"/>
    <property type="project" value="UniProtKB-KW"/>
</dbReference>
<name>A0A6G1HAI7_9PEZI</name>
<dbReference type="PANTHER" id="PTHR10333">
    <property type="entry name" value="INHIBITOR OF GROWTH PROTEIN"/>
    <property type="match status" value="1"/>
</dbReference>
<dbReference type="PROSITE" id="PS50016">
    <property type="entry name" value="ZF_PHD_2"/>
    <property type="match status" value="1"/>
</dbReference>
<evidence type="ECO:0000256" key="12">
    <source>
        <dbReference type="ARBA" id="ARBA00037044"/>
    </source>
</evidence>
<organism evidence="20 21">
    <name type="scientific">Aulographum hederae CBS 113979</name>
    <dbReference type="NCBI Taxonomy" id="1176131"/>
    <lineage>
        <taxon>Eukaryota</taxon>
        <taxon>Fungi</taxon>
        <taxon>Dikarya</taxon>
        <taxon>Ascomycota</taxon>
        <taxon>Pezizomycotina</taxon>
        <taxon>Dothideomycetes</taxon>
        <taxon>Pleosporomycetidae</taxon>
        <taxon>Aulographales</taxon>
        <taxon>Aulographaceae</taxon>
    </lineage>
</organism>
<evidence type="ECO:0000256" key="2">
    <source>
        <dbReference type="ARBA" id="ARBA00010210"/>
    </source>
</evidence>
<feature type="site" description="Histone H3K4me3 binding" evidence="13">
    <location>
        <position position="370"/>
    </location>
</feature>
<dbReference type="Pfam" id="PF23011">
    <property type="entry name" value="PHD-1st_NSD"/>
    <property type="match status" value="1"/>
</dbReference>
<feature type="binding site" evidence="14">
    <location>
        <position position="403"/>
    </location>
    <ligand>
        <name>Zn(2+)</name>
        <dbReference type="ChEBI" id="CHEBI:29105"/>
        <label>2</label>
    </ligand>
</feature>
<feature type="site" description="Histone H3K4me3 binding" evidence="13">
    <location>
        <position position="359"/>
    </location>
</feature>
<evidence type="ECO:0000256" key="15">
    <source>
        <dbReference type="PROSITE-ProRule" id="PRU00146"/>
    </source>
</evidence>
<evidence type="ECO:0000256" key="18">
    <source>
        <dbReference type="SAM" id="MobiDB-lite"/>
    </source>
</evidence>
<feature type="binding site" evidence="14">
    <location>
        <position position="384"/>
    </location>
    <ligand>
        <name>Zn(2+)</name>
        <dbReference type="ChEBI" id="CHEBI:29105"/>
        <label>1</label>
    </ligand>
</feature>
<evidence type="ECO:0000256" key="14">
    <source>
        <dbReference type="PIRSR" id="PIRSR628651-51"/>
    </source>
</evidence>
<keyword evidence="21" id="KW-1185">Reference proteome</keyword>
<comment type="subcellular location">
    <subcellularLocation>
        <location evidence="1 16">Nucleus</location>
    </subcellularLocation>
</comment>
<keyword evidence="7 16" id="KW-0156">Chromatin regulator</keyword>
<evidence type="ECO:0000256" key="13">
    <source>
        <dbReference type="PIRSR" id="PIRSR628651-50"/>
    </source>
</evidence>
<dbReference type="Gene3D" id="3.30.40.10">
    <property type="entry name" value="Zinc/RING finger domain, C3HC4 (zinc finger)"/>
    <property type="match status" value="1"/>
</dbReference>
<dbReference type="Gene3D" id="6.10.140.1740">
    <property type="match status" value="1"/>
</dbReference>
<dbReference type="InterPro" id="IPR024610">
    <property type="entry name" value="ING_N_histone-binding"/>
</dbReference>
<feature type="compositionally biased region" description="Basic residues" evidence="18">
    <location>
        <begin position="290"/>
        <end position="301"/>
    </location>
</feature>
<comment type="similarity">
    <text evidence="2 16">Belongs to the ING family.</text>
</comment>
<protein>
    <recommendedName>
        <fullName evidence="16">Chromatin modification-related protein</fullName>
    </recommendedName>
</protein>
<accession>A0A6G1HAI7</accession>
<dbReference type="SUPFAM" id="SSF57903">
    <property type="entry name" value="FYVE/PHD zinc finger"/>
    <property type="match status" value="1"/>
</dbReference>
<evidence type="ECO:0000256" key="5">
    <source>
        <dbReference type="ARBA" id="ARBA00022771"/>
    </source>
</evidence>
<comment type="domain">
    <text evidence="16">The PHD-type zinc finger mediates the binding to H3K4me3.</text>
</comment>
<keyword evidence="17" id="KW-0175">Coiled coil</keyword>
<dbReference type="PANTHER" id="PTHR10333:SF100">
    <property type="entry name" value="CHROMATIN MODIFICATION-RELATED PROTEIN YNG2"/>
    <property type="match status" value="1"/>
</dbReference>
<evidence type="ECO:0000313" key="20">
    <source>
        <dbReference type="EMBL" id="KAF1990221.1"/>
    </source>
</evidence>
<comment type="function">
    <text evidence="16">Component of an histone acetyltransferase complex.</text>
</comment>
<keyword evidence="8" id="KW-0234">DNA repair</keyword>
<sequence length="416" mass="46035">MADDPAMVLEDWIQQESNLAEELAHLSEEMEAKQREIDKMNHIIVKKEEKGQNFVKHNGALVKDPHEDTNRKVIIGCYDQIDSLLEEKIKLNDKRCTLLDREVKKLDKSINEITKQSQAPAVFKDLPNLITQKNLNVAPASATTTGYNTPLGPLSNHTSSNRTNMGLQLQQALAHGMVPPNAQQVLAMQQMRNLRLTQSMLSTNTPSNLSRQAREMSATSDSKRRRPNKSLGPMPPPSTGPRQSSLGPSTPKVNTPSGSRQGSVGPRLANKPVANKKVAPHHQHQQSLRKSLHKTSKKRRSMLASGNRASPSTTNGSEDEESAISDASRSESEDRSIIGRDGGNEEEGMDDEDADDTLYCFCNKPSYGNMVACDNVLCKHQWFHWTCVGLTQEPRGEWLCSECAALPKSKIKKAAN</sequence>
<keyword evidence="11" id="KW-0131">Cell cycle</keyword>
<feature type="binding site" evidence="14">
    <location>
        <position position="373"/>
    </location>
    <ligand>
        <name>Zn(2+)</name>
        <dbReference type="ChEBI" id="CHEBI:29105"/>
        <label>2</label>
    </ligand>
</feature>
<evidence type="ECO:0000256" key="17">
    <source>
        <dbReference type="SAM" id="Coils"/>
    </source>
</evidence>
<dbReference type="InterPro" id="IPR001965">
    <property type="entry name" value="Znf_PHD"/>
</dbReference>
<dbReference type="GO" id="GO:0051321">
    <property type="term" value="P:meiotic cell cycle"/>
    <property type="evidence" value="ECO:0007669"/>
    <property type="project" value="UniProtKB-KW"/>
</dbReference>
<proteinExistence type="inferred from homology"/>
<evidence type="ECO:0000256" key="3">
    <source>
        <dbReference type="ARBA" id="ARBA00022723"/>
    </source>
</evidence>
<dbReference type="CDD" id="cd15505">
    <property type="entry name" value="PHD_ING"/>
    <property type="match status" value="1"/>
</dbReference>
<gene>
    <name evidence="20" type="ORF">K402DRAFT_324805</name>
</gene>
<dbReference type="InterPro" id="IPR019787">
    <property type="entry name" value="Znf_PHD-finger"/>
</dbReference>
<dbReference type="GO" id="GO:0006325">
    <property type="term" value="P:chromatin organization"/>
    <property type="evidence" value="ECO:0007669"/>
    <property type="project" value="UniProtKB-KW"/>
</dbReference>
<evidence type="ECO:0000256" key="8">
    <source>
        <dbReference type="ARBA" id="ARBA00023204"/>
    </source>
</evidence>
<keyword evidence="6 14" id="KW-0862">Zinc</keyword>
<feature type="site" description="Histone H3K4me3 binding" evidence="13">
    <location>
        <position position="382"/>
    </location>
</feature>
<evidence type="ECO:0000313" key="21">
    <source>
        <dbReference type="Proteomes" id="UP000800041"/>
    </source>
</evidence>
<dbReference type="AlphaFoldDB" id="A0A6G1HAI7"/>
<feature type="binding site" evidence="14">
    <location>
        <position position="400"/>
    </location>
    <ligand>
        <name>Zn(2+)</name>
        <dbReference type="ChEBI" id="CHEBI:29105"/>
        <label>2</label>
    </ligand>
</feature>
<evidence type="ECO:0000256" key="9">
    <source>
        <dbReference type="ARBA" id="ARBA00023242"/>
    </source>
</evidence>
<evidence type="ECO:0000256" key="11">
    <source>
        <dbReference type="ARBA" id="ARBA00023306"/>
    </source>
</evidence>
<dbReference type="InterPro" id="IPR059153">
    <property type="entry name" value="NSD_PHD-1st"/>
</dbReference>
<evidence type="ECO:0000256" key="6">
    <source>
        <dbReference type="ARBA" id="ARBA00022833"/>
    </source>
</evidence>
<comment type="function">
    <text evidence="12">Component of the NuA4 histone acetyltransferase complex which is involved in transcriptional activation of selected genes principally by acetylation of nucleosomal histone H4 and H2A. The NuA4 complex is also involved in DNA repair. Involved in cell cycle progression and meiosis.</text>
</comment>
<dbReference type="GO" id="GO:0035267">
    <property type="term" value="C:NuA4 histone acetyltransferase complex"/>
    <property type="evidence" value="ECO:0007669"/>
    <property type="project" value="TreeGrafter"/>
</dbReference>
<dbReference type="Pfam" id="PF12998">
    <property type="entry name" value="ING"/>
    <property type="match status" value="1"/>
</dbReference>
<evidence type="ECO:0000256" key="16">
    <source>
        <dbReference type="RuleBase" id="RU361213"/>
    </source>
</evidence>
<dbReference type="OrthoDB" id="2505961at2759"/>
<feature type="coiled-coil region" evidence="17">
    <location>
        <begin position="9"/>
        <end position="50"/>
    </location>
</feature>
<evidence type="ECO:0000256" key="7">
    <source>
        <dbReference type="ARBA" id="ARBA00022853"/>
    </source>
</evidence>
<dbReference type="InterPro" id="IPR019786">
    <property type="entry name" value="Zinc_finger_PHD-type_CS"/>
</dbReference>
<feature type="compositionally biased region" description="Basic and acidic residues" evidence="18">
    <location>
        <begin position="328"/>
        <end position="338"/>
    </location>
</feature>
<reference evidence="20" key="1">
    <citation type="journal article" date="2020" name="Stud. Mycol.">
        <title>101 Dothideomycetes genomes: a test case for predicting lifestyles and emergence of pathogens.</title>
        <authorList>
            <person name="Haridas S."/>
            <person name="Albert R."/>
            <person name="Binder M."/>
            <person name="Bloem J."/>
            <person name="Labutti K."/>
            <person name="Salamov A."/>
            <person name="Andreopoulos B."/>
            <person name="Baker S."/>
            <person name="Barry K."/>
            <person name="Bills G."/>
            <person name="Bluhm B."/>
            <person name="Cannon C."/>
            <person name="Castanera R."/>
            <person name="Culley D."/>
            <person name="Daum C."/>
            <person name="Ezra D."/>
            <person name="Gonzalez J."/>
            <person name="Henrissat B."/>
            <person name="Kuo A."/>
            <person name="Liang C."/>
            <person name="Lipzen A."/>
            <person name="Lutzoni F."/>
            <person name="Magnuson J."/>
            <person name="Mondo S."/>
            <person name="Nolan M."/>
            <person name="Ohm R."/>
            <person name="Pangilinan J."/>
            <person name="Park H.-J."/>
            <person name="Ramirez L."/>
            <person name="Alfaro M."/>
            <person name="Sun H."/>
            <person name="Tritt A."/>
            <person name="Yoshinaga Y."/>
            <person name="Zwiers L.-H."/>
            <person name="Turgeon B."/>
            <person name="Goodwin S."/>
            <person name="Spatafora J."/>
            <person name="Crous P."/>
            <person name="Grigoriev I."/>
        </authorList>
    </citation>
    <scope>NUCLEOTIDE SEQUENCE</scope>
    <source>
        <strain evidence="20">CBS 113979</strain>
    </source>
</reference>
<dbReference type="PROSITE" id="PS01359">
    <property type="entry name" value="ZF_PHD_1"/>
    <property type="match status" value="1"/>
</dbReference>
<dbReference type="GO" id="GO:0006355">
    <property type="term" value="P:regulation of DNA-templated transcription"/>
    <property type="evidence" value="ECO:0007669"/>
    <property type="project" value="TreeGrafter"/>
</dbReference>
<feature type="compositionally biased region" description="Polar residues" evidence="18">
    <location>
        <begin position="240"/>
        <end position="262"/>
    </location>
</feature>
<feature type="compositionally biased region" description="Polar residues" evidence="18">
    <location>
        <begin position="307"/>
        <end position="316"/>
    </location>
</feature>
<keyword evidence="10" id="KW-0469">Meiosis</keyword>
<keyword evidence="4" id="KW-0227">DNA damage</keyword>
<feature type="binding site" evidence="14">
    <location>
        <position position="378"/>
    </location>
    <ligand>
        <name>Zn(2+)</name>
        <dbReference type="ChEBI" id="CHEBI:29105"/>
        <label>2</label>
    </ligand>
</feature>
<comment type="subunit">
    <text evidence="16">Component of an histone acetyltransferase complex. Interacts with H3K4me3 and to a lesser extent with H3K4me2.</text>
</comment>
<evidence type="ECO:0000256" key="4">
    <source>
        <dbReference type="ARBA" id="ARBA00022763"/>
    </source>
</evidence>
<feature type="site" description="Histone H3K4me3 binding" evidence="13">
    <location>
        <position position="374"/>
    </location>
</feature>
<feature type="binding site" evidence="14">
    <location>
        <position position="362"/>
    </location>
    <ligand>
        <name>Zn(2+)</name>
        <dbReference type="ChEBI" id="CHEBI:29105"/>
        <label>1</label>
    </ligand>
</feature>